<evidence type="ECO:0000256" key="1">
    <source>
        <dbReference type="SAM" id="Phobius"/>
    </source>
</evidence>
<dbReference type="eggNOG" id="ENOG50343YR">
    <property type="taxonomic scope" value="Bacteria"/>
</dbReference>
<keyword evidence="1" id="KW-0472">Membrane</keyword>
<evidence type="ECO:0000313" key="2">
    <source>
        <dbReference type="EMBL" id="GAF10492.1"/>
    </source>
</evidence>
<dbReference type="STRING" id="1236976.JCM16418_4701"/>
<name>W7YPQ5_9BACL</name>
<keyword evidence="1" id="KW-0812">Transmembrane</keyword>
<dbReference type="OrthoDB" id="2664080at2"/>
<keyword evidence="3" id="KW-1185">Reference proteome</keyword>
<dbReference type="RefSeq" id="WP_036652938.1">
    <property type="nucleotide sequence ID" value="NZ_BAVZ01000025.1"/>
</dbReference>
<protein>
    <submittedName>
        <fullName evidence="2">Uncharacterized protein</fullName>
    </submittedName>
</protein>
<proteinExistence type="predicted"/>
<reference evidence="2 3" key="1">
    <citation type="journal article" date="2014" name="Genome Announc.">
        <title>Draft Genome Sequence of Paenibacillus pini JCM 16418T, Isolated from the Rhizosphere of Pine Tree.</title>
        <authorList>
            <person name="Yuki M."/>
            <person name="Oshima K."/>
            <person name="Suda W."/>
            <person name="Oshida Y."/>
            <person name="Kitamura K."/>
            <person name="Iida Y."/>
            <person name="Hattori M."/>
            <person name="Ohkuma M."/>
        </authorList>
    </citation>
    <scope>NUCLEOTIDE SEQUENCE [LARGE SCALE GENOMIC DNA]</scope>
    <source>
        <strain evidence="2 3">JCM 16418</strain>
    </source>
</reference>
<feature type="transmembrane region" description="Helical" evidence="1">
    <location>
        <begin position="7"/>
        <end position="29"/>
    </location>
</feature>
<sequence length="192" mass="22033">MRARKFILRFLLTVVVLVIIIAGVVIWYISPQQDLNLNYTNVNVKNKAVEMLKTRKPEIHLNGAELNQFAKKELVKHLSDIPEQIQLTGAEFHFSGQEVVADLNGKWGWIPFGAELTFHMETDGELLIMEHKSTRIKNLNIPASTFGMKDMTISLKDYLPEMLDVQQIEFQEDGVKLTFVIDWLLLPSLLLK</sequence>
<gene>
    <name evidence="2" type="ORF">JCM16418_4701</name>
</gene>
<evidence type="ECO:0000313" key="3">
    <source>
        <dbReference type="Proteomes" id="UP000019364"/>
    </source>
</evidence>
<keyword evidence="1" id="KW-1133">Transmembrane helix</keyword>
<dbReference type="EMBL" id="BAVZ01000025">
    <property type="protein sequence ID" value="GAF10492.1"/>
    <property type="molecule type" value="Genomic_DNA"/>
</dbReference>
<dbReference type="Proteomes" id="UP000019364">
    <property type="component" value="Unassembled WGS sequence"/>
</dbReference>
<accession>W7YPQ5</accession>
<organism evidence="2 3">
    <name type="scientific">Paenibacillus pini JCM 16418</name>
    <dbReference type="NCBI Taxonomy" id="1236976"/>
    <lineage>
        <taxon>Bacteria</taxon>
        <taxon>Bacillati</taxon>
        <taxon>Bacillota</taxon>
        <taxon>Bacilli</taxon>
        <taxon>Bacillales</taxon>
        <taxon>Paenibacillaceae</taxon>
        <taxon>Paenibacillus</taxon>
    </lineage>
</organism>
<dbReference type="AlphaFoldDB" id="W7YPQ5"/>
<comment type="caution">
    <text evidence="2">The sequence shown here is derived from an EMBL/GenBank/DDBJ whole genome shotgun (WGS) entry which is preliminary data.</text>
</comment>